<reference evidence="2 3" key="1">
    <citation type="journal article" date="2019" name="Sci. Rep.">
        <title>Orb-weaving spider Araneus ventricosus genome elucidates the spidroin gene catalogue.</title>
        <authorList>
            <person name="Kono N."/>
            <person name="Nakamura H."/>
            <person name="Ohtoshi R."/>
            <person name="Moran D.A.P."/>
            <person name="Shinohara A."/>
            <person name="Yoshida Y."/>
            <person name="Fujiwara M."/>
            <person name="Mori M."/>
            <person name="Tomita M."/>
            <person name="Arakawa K."/>
        </authorList>
    </citation>
    <scope>NUCLEOTIDE SEQUENCE [LARGE SCALE GENOMIC DNA]</scope>
</reference>
<dbReference type="Proteomes" id="UP000499080">
    <property type="component" value="Unassembled WGS sequence"/>
</dbReference>
<evidence type="ECO:0000313" key="2">
    <source>
        <dbReference type="EMBL" id="GBN62139.1"/>
    </source>
</evidence>
<evidence type="ECO:0000256" key="1">
    <source>
        <dbReference type="SAM" id="MobiDB-lite"/>
    </source>
</evidence>
<keyword evidence="3" id="KW-1185">Reference proteome</keyword>
<accession>A0A4Y2QER9</accession>
<protein>
    <submittedName>
        <fullName evidence="2">Uncharacterized protein</fullName>
    </submittedName>
</protein>
<comment type="caution">
    <text evidence="2">The sequence shown here is derived from an EMBL/GenBank/DDBJ whole genome shotgun (WGS) entry which is preliminary data.</text>
</comment>
<evidence type="ECO:0000313" key="3">
    <source>
        <dbReference type="Proteomes" id="UP000499080"/>
    </source>
</evidence>
<feature type="compositionally biased region" description="Polar residues" evidence="1">
    <location>
        <begin position="76"/>
        <end position="85"/>
    </location>
</feature>
<proteinExistence type="predicted"/>
<dbReference type="AlphaFoldDB" id="A0A4Y2QER9"/>
<dbReference type="EMBL" id="BGPR01013774">
    <property type="protein sequence ID" value="GBN62139.1"/>
    <property type="molecule type" value="Genomic_DNA"/>
</dbReference>
<organism evidence="2 3">
    <name type="scientific">Araneus ventricosus</name>
    <name type="common">Orbweaver spider</name>
    <name type="synonym">Epeira ventricosa</name>
    <dbReference type="NCBI Taxonomy" id="182803"/>
    <lineage>
        <taxon>Eukaryota</taxon>
        <taxon>Metazoa</taxon>
        <taxon>Ecdysozoa</taxon>
        <taxon>Arthropoda</taxon>
        <taxon>Chelicerata</taxon>
        <taxon>Arachnida</taxon>
        <taxon>Araneae</taxon>
        <taxon>Araneomorphae</taxon>
        <taxon>Entelegynae</taxon>
        <taxon>Araneoidea</taxon>
        <taxon>Araneidae</taxon>
        <taxon>Araneus</taxon>
    </lineage>
</organism>
<feature type="region of interest" description="Disordered" evidence="1">
    <location>
        <begin position="73"/>
        <end position="92"/>
    </location>
</feature>
<gene>
    <name evidence="2" type="ORF">AVEN_495_1</name>
</gene>
<dbReference type="OrthoDB" id="6440962at2759"/>
<name>A0A4Y2QER9_ARAVE</name>
<sequence>MKFIRKFLCGFCCNKGKDENVELLSVKMLPDDYYDQEFKCINILNEDLDISNKLPLKNTPDMPEIIGNSVDMENLNAKSNPNSDGENSEEIVSPDVESLLRVKMLPSVNYGQEFASNDIIDIPSYDLDMSDKLPSENRPEMQEIIGPCGDVGNLKIISVPNSQGENTEENAPATDVNVQLFPCDLCHNHKSRTMKGQRLHLIWTHKIGREKNRSLDSHGRPLDYFDIHDVTPESIPDFDTDDPEELFELQMKWAMEESALMAAAQ</sequence>